<evidence type="ECO:0000256" key="4">
    <source>
        <dbReference type="ARBA" id="ARBA00022723"/>
    </source>
</evidence>
<keyword evidence="4" id="KW-0479">Metal-binding</keyword>
<evidence type="ECO:0000256" key="1">
    <source>
        <dbReference type="ARBA" id="ARBA00002494"/>
    </source>
</evidence>
<dbReference type="PROSITE" id="PS51296">
    <property type="entry name" value="RIESKE"/>
    <property type="match status" value="1"/>
</dbReference>
<keyword evidence="6" id="KW-0411">Iron-sulfur</keyword>
<dbReference type="PRINTS" id="PR00162">
    <property type="entry name" value="RIESKE"/>
</dbReference>
<evidence type="ECO:0000256" key="6">
    <source>
        <dbReference type="ARBA" id="ARBA00023014"/>
    </source>
</evidence>
<evidence type="ECO:0000313" key="12">
    <source>
        <dbReference type="EMBL" id="SMC77020.1"/>
    </source>
</evidence>
<sequence length="148" mass="14437">MIGFRSSNDPRPDMTTTRRTALTIAAAGSTVALSACGGDEGGSGGSGAGGSASSGDSVSVAAADVPEGGGLVEGQVVVTQPSAGEFKAFDSTCPHQGCAVTRVTTEAIVCPCHGSEFDLTDGSVLKGPATEGLTARTATVDGDQITVS</sequence>
<dbReference type="EMBL" id="FWXN01000009">
    <property type="protein sequence ID" value="SMC77020.1"/>
    <property type="molecule type" value="Genomic_DNA"/>
</dbReference>
<dbReference type="SUPFAM" id="SSF50022">
    <property type="entry name" value="ISP domain"/>
    <property type="match status" value="1"/>
</dbReference>
<evidence type="ECO:0000256" key="10">
    <source>
        <dbReference type="SAM" id="MobiDB-lite"/>
    </source>
</evidence>
<feature type="region of interest" description="Disordered" evidence="10">
    <location>
        <begin position="37"/>
        <end position="66"/>
    </location>
</feature>
<feature type="domain" description="Rieske" evidence="11">
    <location>
        <begin position="57"/>
        <end position="147"/>
    </location>
</feature>
<dbReference type="InterPro" id="IPR036922">
    <property type="entry name" value="Rieske_2Fe-2S_sf"/>
</dbReference>
<dbReference type="CDD" id="cd03467">
    <property type="entry name" value="Rieske"/>
    <property type="match status" value="1"/>
</dbReference>
<reference evidence="12 13" key="1">
    <citation type="submission" date="2017-04" db="EMBL/GenBank/DDBJ databases">
        <authorList>
            <person name="Afonso C.L."/>
            <person name="Miller P.J."/>
            <person name="Scott M.A."/>
            <person name="Spackman E."/>
            <person name="Goraichik I."/>
            <person name="Dimitrov K.M."/>
            <person name="Suarez D.L."/>
            <person name="Swayne D.E."/>
        </authorList>
    </citation>
    <scope>NUCLEOTIDE SEQUENCE [LARGE SCALE GENOMIC DNA]</scope>
    <source>
        <strain evidence="12 13">CGMCC 1.12511</strain>
    </source>
</reference>
<dbReference type="InterPro" id="IPR005805">
    <property type="entry name" value="Rieske_Fe-S_prot_C"/>
</dbReference>
<dbReference type="GO" id="GO:0016705">
    <property type="term" value="F:oxidoreductase activity, acting on paired donors, with incorporation or reduction of molecular oxygen"/>
    <property type="evidence" value="ECO:0007669"/>
    <property type="project" value="UniProtKB-ARBA"/>
</dbReference>
<name>A0A1W2BVK9_9MICO</name>
<dbReference type="GO" id="GO:0051537">
    <property type="term" value="F:2 iron, 2 sulfur cluster binding"/>
    <property type="evidence" value="ECO:0007669"/>
    <property type="project" value="UniProtKB-KW"/>
</dbReference>
<dbReference type="Pfam" id="PF00355">
    <property type="entry name" value="Rieske"/>
    <property type="match status" value="1"/>
</dbReference>
<comment type="function">
    <text evidence="1">Iron-sulfur subunit of the cytochrome bc1 complex, an essential component of the respiratory electron transport chain required for ATP synthesis. The bc1 complex catalyzes the oxidation of menaquinol and the reduction of cytochrome c in the respiratory chain. The bc1 complex operates through a Q-cycle mechanism that couples electron transfer to generation of the proton gradient that drives ATP synthesis.</text>
</comment>
<dbReference type="Proteomes" id="UP000192634">
    <property type="component" value="Unassembled WGS sequence"/>
</dbReference>
<dbReference type="PANTHER" id="PTHR10134">
    <property type="entry name" value="CYTOCHROME B-C1 COMPLEX SUBUNIT RIESKE, MITOCHONDRIAL"/>
    <property type="match status" value="1"/>
</dbReference>
<evidence type="ECO:0000256" key="5">
    <source>
        <dbReference type="ARBA" id="ARBA00023004"/>
    </source>
</evidence>
<keyword evidence="12" id="KW-0560">Oxidoreductase</keyword>
<evidence type="ECO:0000256" key="8">
    <source>
        <dbReference type="ARBA" id="ARBA00029586"/>
    </source>
</evidence>
<feature type="compositionally biased region" description="Gly residues" evidence="10">
    <location>
        <begin position="38"/>
        <end position="52"/>
    </location>
</feature>
<comment type="cofactor">
    <cofactor evidence="9">
        <name>[2Fe-2S] cluster</name>
        <dbReference type="ChEBI" id="CHEBI:190135"/>
    </cofactor>
</comment>
<evidence type="ECO:0000313" key="13">
    <source>
        <dbReference type="Proteomes" id="UP000192634"/>
    </source>
</evidence>
<dbReference type="GO" id="GO:0016020">
    <property type="term" value="C:membrane"/>
    <property type="evidence" value="ECO:0007669"/>
    <property type="project" value="InterPro"/>
</dbReference>
<keyword evidence="5" id="KW-0408">Iron</keyword>
<dbReference type="GO" id="GO:0046872">
    <property type="term" value="F:metal ion binding"/>
    <property type="evidence" value="ECO:0007669"/>
    <property type="project" value="UniProtKB-KW"/>
</dbReference>
<protein>
    <recommendedName>
        <fullName evidence="2">Cytochrome bc1 complex Rieske iron-sulfur subunit</fullName>
    </recommendedName>
    <alternativeName>
        <fullName evidence="8">Cytochrome bc1 reductase complex subunit QcrA</fullName>
    </alternativeName>
</protein>
<keyword evidence="7" id="KW-1015">Disulfide bond</keyword>
<evidence type="ECO:0000256" key="7">
    <source>
        <dbReference type="ARBA" id="ARBA00023157"/>
    </source>
</evidence>
<dbReference type="InterPro" id="IPR017941">
    <property type="entry name" value="Rieske_2Fe-2S"/>
</dbReference>
<evidence type="ECO:0000256" key="9">
    <source>
        <dbReference type="ARBA" id="ARBA00034078"/>
    </source>
</evidence>
<gene>
    <name evidence="12" type="ORF">SAMN06296429_10960</name>
</gene>
<dbReference type="InterPro" id="IPR014349">
    <property type="entry name" value="Rieske_Fe-S_prot"/>
</dbReference>
<evidence type="ECO:0000256" key="3">
    <source>
        <dbReference type="ARBA" id="ARBA00022714"/>
    </source>
</evidence>
<organism evidence="12 13">
    <name type="scientific">Janibacter indicus</name>
    <dbReference type="NCBI Taxonomy" id="857417"/>
    <lineage>
        <taxon>Bacteria</taxon>
        <taxon>Bacillati</taxon>
        <taxon>Actinomycetota</taxon>
        <taxon>Actinomycetes</taxon>
        <taxon>Micrococcales</taxon>
        <taxon>Intrasporangiaceae</taxon>
        <taxon>Janibacter</taxon>
    </lineage>
</organism>
<evidence type="ECO:0000256" key="2">
    <source>
        <dbReference type="ARBA" id="ARBA00015816"/>
    </source>
</evidence>
<keyword evidence="12" id="KW-0223">Dioxygenase</keyword>
<proteinExistence type="predicted"/>
<accession>A0A1W2BVK9</accession>
<dbReference type="Gene3D" id="2.102.10.10">
    <property type="entry name" value="Rieske [2Fe-2S] iron-sulphur domain"/>
    <property type="match status" value="1"/>
</dbReference>
<dbReference type="AlphaFoldDB" id="A0A1W2BVK9"/>
<keyword evidence="3" id="KW-0001">2Fe-2S</keyword>
<dbReference type="GO" id="GO:0004497">
    <property type="term" value="F:monooxygenase activity"/>
    <property type="evidence" value="ECO:0007669"/>
    <property type="project" value="UniProtKB-ARBA"/>
</dbReference>
<evidence type="ECO:0000259" key="11">
    <source>
        <dbReference type="PROSITE" id="PS51296"/>
    </source>
</evidence>
<dbReference type="GO" id="GO:0051213">
    <property type="term" value="F:dioxygenase activity"/>
    <property type="evidence" value="ECO:0007669"/>
    <property type="project" value="UniProtKB-KW"/>
</dbReference>
<feature type="compositionally biased region" description="Low complexity" evidence="10">
    <location>
        <begin position="53"/>
        <end position="66"/>
    </location>
</feature>